<feature type="transmembrane region" description="Helical" evidence="5">
    <location>
        <begin position="253"/>
        <end position="275"/>
    </location>
</feature>
<dbReference type="GO" id="GO:0004842">
    <property type="term" value="F:ubiquitin-protein transferase activity"/>
    <property type="evidence" value="ECO:0007669"/>
    <property type="project" value="TreeGrafter"/>
</dbReference>
<keyword evidence="5" id="KW-0472">Membrane</keyword>
<keyword evidence="5" id="KW-1133">Transmembrane helix</keyword>
<dbReference type="InterPro" id="IPR022143">
    <property type="entry name" value="DUF3675"/>
</dbReference>
<feature type="domain" description="RING-CH-type" evidence="6">
    <location>
        <begin position="60"/>
        <end position="120"/>
    </location>
</feature>
<dbReference type="Pfam" id="PF12428">
    <property type="entry name" value="DUF3675"/>
    <property type="match status" value="1"/>
</dbReference>
<keyword evidence="1" id="KW-0479">Metal-binding</keyword>
<keyword evidence="8" id="KW-1185">Reference proteome</keyword>
<dbReference type="PANTHER" id="PTHR23012">
    <property type="entry name" value="RING/FYVE/PHD ZINC FINGER DOMAIN-CONTAINING"/>
    <property type="match status" value="1"/>
</dbReference>
<dbReference type="SMART" id="SM00744">
    <property type="entry name" value="RINGv"/>
    <property type="match status" value="1"/>
</dbReference>
<dbReference type="InterPro" id="IPR011016">
    <property type="entry name" value="Znf_RING-CH"/>
</dbReference>
<dbReference type="SUPFAM" id="SSF57850">
    <property type="entry name" value="RING/U-box"/>
    <property type="match status" value="1"/>
</dbReference>
<accession>A0A7J8RSQ1</accession>
<reference evidence="7 8" key="1">
    <citation type="journal article" date="2019" name="Genome Biol. Evol.">
        <title>Insights into the evolution of the New World diploid cottons (Gossypium, subgenus Houzingenia) based on genome sequencing.</title>
        <authorList>
            <person name="Grover C.E."/>
            <person name="Arick M.A. 2nd"/>
            <person name="Thrash A."/>
            <person name="Conover J.L."/>
            <person name="Sanders W.S."/>
            <person name="Peterson D.G."/>
            <person name="Frelichowski J.E."/>
            <person name="Scheffler J.A."/>
            <person name="Scheffler B.E."/>
            <person name="Wendel J.F."/>
        </authorList>
    </citation>
    <scope>NUCLEOTIDE SEQUENCE [LARGE SCALE GENOMIC DNA]</scope>
    <source>
        <strain evidence="7">27</strain>
        <tissue evidence="7">Leaf</tissue>
    </source>
</reference>
<name>A0A7J8RSQ1_GOSDV</name>
<dbReference type="Proteomes" id="UP000593561">
    <property type="component" value="Unassembled WGS sequence"/>
</dbReference>
<dbReference type="Gene3D" id="3.30.40.10">
    <property type="entry name" value="Zinc/RING finger domain, C3HC4 (zinc finger)"/>
    <property type="match status" value="1"/>
</dbReference>
<dbReference type="GO" id="GO:0016020">
    <property type="term" value="C:membrane"/>
    <property type="evidence" value="ECO:0007669"/>
    <property type="project" value="TreeGrafter"/>
</dbReference>
<dbReference type="PROSITE" id="PS51292">
    <property type="entry name" value="ZF_RING_CH"/>
    <property type="match status" value="1"/>
</dbReference>
<protein>
    <recommendedName>
        <fullName evidence="6">RING-CH-type domain-containing protein</fullName>
    </recommendedName>
</protein>
<dbReference type="InterPro" id="IPR013083">
    <property type="entry name" value="Znf_RING/FYVE/PHD"/>
</dbReference>
<evidence type="ECO:0000256" key="4">
    <source>
        <dbReference type="SAM" id="MobiDB-lite"/>
    </source>
</evidence>
<sequence length="409" mass="45063">MSDHLVVCVDRLTKPESLKSVNEPEVAGPSGEGSSVVAEPHVCAIDVEEVEEHGSCDEEEPLIQTVECRICQDEDNINNLETPCSCSGSLKFAHRKCVQRWCNEKGDITCEICHQPYQPGYTVPPPPPQPEVATIDIRPVFTIMHLPKNRHDEDRCRSNFACFVFPVCEDLYMSEPVHEWTVADAPLGLHDQRILAVAAERRILEQGYDEYAEPDSSGTEFFRAAALTLMALLFLRHALYLTSGEEDDDLSRFISLFLLRAAGFLLPCYIVAWAISILQRRRQRQEAAAIAAADVAVMIQATRPRSIHYSIAAGPSVTHQQEQPQSIHYSVAPGPSTAPQPEQPLTIHYSIAAPGPSAIPQQEQPQAMHYSVAASGPSVTPQQDQPLTIHYSITALGPSATTQQEPAVQ</sequence>
<evidence type="ECO:0000259" key="6">
    <source>
        <dbReference type="PROSITE" id="PS51292"/>
    </source>
</evidence>
<evidence type="ECO:0000256" key="5">
    <source>
        <dbReference type="SAM" id="Phobius"/>
    </source>
</evidence>
<dbReference type="AlphaFoldDB" id="A0A7J8RSQ1"/>
<gene>
    <name evidence="7" type="ORF">Godav_026375</name>
</gene>
<dbReference type="FunFam" id="3.30.40.10:FF:000146">
    <property type="entry name" value="RING/FYVE/PHD zinc finger protein"/>
    <property type="match status" value="1"/>
</dbReference>
<feature type="region of interest" description="Disordered" evidence="4">
    <location>
        <begin position="322"/>
        <end position="343"/>
    </location>
</feature>
<evidence type="ECO:0000313" key="8">
    <source>
        <dbReference type="Proteomes" id="UP000593561"/>
    </source>
</evidence>
<dbReference type="GO" id="GO:0008270">
    <property type="term" value="F:zinc ion binding"/>
    <property type="evidence" value="ECO:0007669"/>
    <property type="project" value="UniProtKB-KW"/>
</dbReference>
<proteinExistence type="predicted"/>
<feature type="compositionally biased region" description="Polar residues" evidence="4">
    <location>
        <begin position="377"/>
        <end position="386"/>
    </location>
</feature>
<keyword evidence="2" id="KW-0863">Zinc-finger</keyword>
<dbReference type="CDD" id="cd16495">
    <property type="entry name" value="RING_CH-C4HC3_MARCH"/>
    <property type="match status" value="1"/>
</dbReference>
<dbReference type="GO" id="GO:0016567">
    <property type="term" value="P:protein ubiquitination"/>
    <property type="evidence" value="ECO:0007669"/>
    <property type="project" value="TreeGrafter"/>
</dbReference>
<evidence type="ECO:0000256" key="2">
    <source>
        <dbReference type="ARBA" id="ARBA00022771"/>
    </source>
</evidence>
<evidence type="ECO:0000313" key="7">
    <source>
        <dbReference type="EMBL" id="MBA0616888.1"/>
    </source>
</evidence>
<keyword evidence="3" id="KW-0862">Zinc</keyword>
<dbReference type="InterPro" id="IPR033275">
    <property type="entry name" value="MARCH-like"/>
</dbReference>
<keyword evidence="5" id="KW-0812">Transmembrane</keyword>
<evidence type="ECO:0000256" key="3">
    <source>
        <dbReference type="ARBA" id="ARBA00022833"/>
    </source>
</evidence>
<organism evidence="7 8">
    <name type="scientific">Gossypium davidsonii</name>
    <name type="common">Davidson's cotton</name>
    <name type="synonym">Gossypium klotzschianum subsp. davidsonii</name>
    <dbReference type="NCBI Taxonomy" id="34287"/>
    <lineage>
        <taxon>Eukaryota</taxon>
        <taxon>Viridiplantae</taxon>
        <taxon>Streptophyta</taxon>
        <taxon>Embryophyta</taxon>
        <taxon>Tracheophyta</taxon>
        <taxon>Spermatophyta</taxon>
        <taxon>Magnoliopsida</taxon>
        <taxon>eudicotyledons</taxon>
        <taxon>Gunneridae</taxon>
        <taxon>Pentapetalae</taxon>
        <taxon>rosids</taxon>
        <taxon>malvids</taxon>
        <taxon>Malvales</taxon>
        <taxon>Malvaceae</taxon>
        <taxon>Malvoideae</taxon>
        <taxon>Gossypium</taxon>
    </lineage>
</organism>
<comment type="caution">
    <text evidence="7">The sequence shown here is derived from an EMBL/GenBank/DDBJ whole genome shotgun (WGS) entry which is preliminary data.</text>
</comment>
<dbReference type="PANTHER" id="PTHR23012:SF215">
    <property type="entry name" value="RING_FYVE_PHD ZINC FINGER SUPERFAMILY PROTEIN"/>
    <property type="match status" value="1"/>
</dbReference>
<dbReference type="EMBL" id="JABFAC010000007">
    <property type="protein sequence ID" value="MBA0616888.1"/>
    <property type="molecule type" value="Genomic_DNA"/>
</dbReference>
<evidence type="ECO:0000256" key="1">
    <source>
        <dbReference type="ARBA" id="ARBA00022723"/>
    </source>
</evidence>
<dbReference type="Pfam" id="PF12906">
    <property type="entry name" value="RINGv"/>
    <property type="match status" value="1"/>
</dbReference>
<feature type="region of interest" description="Disordered" evidence="4">
    <location>
        <begin position="356"/>
        <end position="386"/>
    </location>
</feature>